<sequence length="152" mass="17672">MRSFGIAFFLFFLSNKQPYKKKNMSFLAKLELDGNTYNILSCDYNFTQQIDATGKPEGMPQGGEINIRIESNGKSNLLQWMLDHSQTKNGTIIFFRRDAMSKLQELKFEKAYCVSFSEYFDAKSTEPLQIALRLMAKRFVLNEAAHEKKWKD</sequence>
<dbReference type="STRING" id="1041826.FCOL_07895"/>
<reference evidence="2 3" key="2">
    <citation type="journal article" date="2012" name="J. Bacteriol.">
        <title>Genome Sequence of the Fish Pathogen Flavobacterium columnare ATCC 49512.</title>
        <authorList>
            <person name="Tekedar H.C."/>
            <person name="Karsi A."/>
            <person name="Gillaspy A.F."/>
            <person name="Dyer D.W."/>
            <person name="Benton N.R."/>
            <person name="Zaitshik J."/>
            <person name="Vamenta S."/>
            <person name="Banes M.M."/>
            <person name="Gulsoy N."/>
            <person name="Aboko-Cole M."/>
            <person name="Waldbieser G.C."/>
            <person name="Lawrence M.L."/>
        </authorList>
    </citation>
    <scope>NUCLEOTIDE SEQUENCE [LARGE SCALE GENOMIC DNA]</scope>
    <source>
        <strain evidence="2">ATCC 49512</strain>
        <strain evidence="3">ATCC 49512 / CIP 103533 / TG 44/87</strain>
    </source>
</reference>
<organism evidence="2 3">
    <name type="scientific">Flavobacterium columnare (strain ATCC 49512 / CIP 103533 / TG 44/87)</name>
    <dbReference type="NCBI Taxonomy" id="1041826"/>
    <lineage>
        <taxon>Bacteria</taxon>
        <taxon>Pseudomonadati</taxon>
        <taxon>Bacteroidota</taxon>
        <taxon>Flavobacteriia</taxon>
        <taxon>Flavobacteriales</taxon>
        <taxon>Flavobacteriaceae</taxon>
        <taxon>Flavobacterium</taxon>
    </lineage>
</organism>
<proteinExistence type="predicted"/>
<dbReference type="HOGENOM" id="CLU_153757_0_0_10"/>
<gene>
    <name evidence="1" type="ordered locus">FCOL_07895</name>
    <name evidence="2" type="ordered locus">FCOL_12835</name>
</gene>
<dbReference type="AlphaFoldDB" id="G8XAQ6"/>
<dbReference type="KEGG" id="fco:FCOL_07895"/>
<dbReference type="eggNOG" id="ENOG5032QVA">
    <property type="taxonomic scope" value="Bacteria"/>
</dbReference>
<reference evidence="3" key="1">
    <citation type="submission" date="2011-12" db="EMBL/GenBank/DDBJ databases">
        <title>Complete genome sequence of Flavobacterium columnare ATCC 49512.</title>
        <authorList>
            <person name="Tekedar H.C."/>
            <person name="Karsi A."/>
            <person name="Gillaspy A.F."/>
            <person name="Dyer D."/>
            <person name="Benton N.R."/>
            <person name="Zaitshik J."/>
            <person name="Vamenta S."/>
            <person name="Banes M.M."/>
            <person name="Gulsoy N."/>
            <person name="Aboko-Cole M."/>
            <person name="Waldbieser G.C."/>
            <person name="Lawrence M.L."/>
        </authorList>
    </citation>
    <scope>NUCLEOTIDE SEQUENCE [LARGE SCALE GENOMIC DNA]</scope>
    <source>
        <strain evidence="3">ATCC 49512 / CIP 103533 / TG 44/87</strain>
    </source>
</reference>
<keyword evidence="3" id="KW-1185">Reference proteome</keyword>
<dbReference type="Pfam" id="PF17642">
    <property type="entry name" value="TssD"/>
    <property type="match status" value="1"/>
</dbReference>
<evidence type="ECO:0008006" key="4">
    <source>
        <dbReference type="Google" id="ProtNLM"/>
    </source>
</evidence>
<protein>
    <recommendedName>
        <fullName evidence="4">Type VI secretion system needle protein Hcp</fullName>
    </recommendedName>
</protein>
<name>G8XAQ6_FLACA</name>
<dbReference type="InterPro" id="IPR041408">
    <property type="entry name" value="Hcp_Tssd"/>
</dbReference>
<evidence type="ECO:0000313" key="3">
    <source>
        <dbReference type="Proteomes" id="UP000005638"/>
    </source>
</evidence>
<evidence type="ECO:0000313" key="2">
    <source>
        <dbReference type="EMBL" id="AEW87362.1"/>
    </source>
</evidence>
<evidence type="ECO:0000313" key="1">
    <source>
        <dbReference type="EMBL" id="AEW86396.1"/>
    </source>
</evidence>
<dbReference type="Proteomes" id="UP000005638">
    <property type="component" value="Chromosome"/>
</dbReference>
<dbReference type="KEGG" id="fco:FCOL_12835"/>
<dbReference type="EMBL" id="CP003222">
    <property type="protein sequence ID" value="AEW87362.1"/>
    <property type="molecule type" value="Genomic_DNA"/>
</dbReference>
<dbReference type="GO" id="GO:0033104">
    <property type="term" value="C:type VI protein secretion system complex"/>
    <property type="evidence" value="ECO:0007669"/>
    <property type="project" value="InterPro"/>
</dbReference>
<accession>G8XAQ6</accession>
<dbReference type="EMBL" id="CP003222">
    <property type="protein sequence ID" value="AEW86396.1"/>
    <property type="molecule type" value="Genomic_DNA"/>
</dbReference>